<evidence type="ECO:0000313" key="2">
    <source>
        <dbReference type="Proteomes" id="UP001054821"/>
    </source>
</evidence>
<comment type="caution">
    <text evidence="1">The sequence shown here is derived from an EMBL/GenBank/DDBJ whole genome shotgun (WGS) entry which is preliminary data.</text>
</comment>
<evidence type="ECO:0000313" key="1">
    <source>
        <dbReference type="EMBL" id="KAI5312823.1"/>
    </source>
</evidence>
<dbReference type="AlphaFoldDB" id="A0AAD4UV27"/>
<reference evidence="1 2" key="1">
    <citation type="journal article" date="2022" name="G3 (Bethesda)">
        <title>Whole-genome sequence and methylome profiling of the almond [Prunus dulcis (Mill.) D.A. Webb] cultivar 'Nonpareil'.</title>
        <authorList>
            <person name="D'Amico-Willman K.M."/>
            <person name="Ouma W.Z."/>
            <person name="Meulia T."/>
            <person name="Sideli G.M."/>
            <person name="Gradziel T.M."/>
            <person name="Fresnedo-Ramirez J."/>
        </authorList>
    </citation>
    <scope>NUCLEOTIDE SEQUENCE [LARGE SCALE GENOMIC DNA]</scope>
    <source>
        <strain evidence="1">Clone GOH B32 T37-40</strain>
    </source>
</reference>
<proteinExistence type="predicted"/>
<dbReference type="Proteomes" id="UP001054821">
    <property type="component" value="Chromosome 8"/>
</dbReference>
<accession>A0AAD4UV27</accession>
<keyword evidence="2" id="KW-1185">Reference proteome</keyword>
<gene>
    <name evidence="1" type="ORF">L3X38_041997</name>
</gene>
<sequence length="155" mass="17687">MIEDDMGVFSVFDWFNGDRMGLMKDISVVFEVFERLKFLGLFKLQGRLCQNFGRKSRPLVSGPSIGVMSEFPHDSSQVSRNSGRVLSTCNISHRPTEMGRCALYVHARLHLAQGLLEAHWLRSHENSEVKPVGSRTILGWVTHWEVAREFPETKP</sequence>
<dbReference type="EMBL" id="JAJFAZ020000008">
    <property type="protein sequence ID" value="KAI5312823.1"/>
    <property type="molecule type" value="Genomic_DNA"/>
</dbReference>
<organism evidence="1 2">
    <name type="scientific">Prunus dulcis</name>
    <name type="common">Almond</name>
    <name type="synonym">Amygdalus dulcis</name>
    <dbReference type="NCBI Taxonomy" id="3755"/>
    <lineage>
        <taxon>Eukaryota</taxon>
        <taxon>Viridiplantae</taxon>
        <taxon>Streptophyta</taxon>
        <taxon>Embryophyta</taxon>
        <taxon>Tracheophyta</taxon>
        <taxon>Spermatophyta</taxon>
        <taxon>Magnoliopsida</taxon>
        <taxon>eudicotyledons</taxon>
        <taxon>Gunneridae</taxon>
        <taxon>Pentapetalae</taxon>
        <taxon>rosids</taxon>
        <taxon>fabids</taxon>
        <taxon>Rosales</taxon>
        <taxon>Rosaceae</taxon>
        <taxon>Amygdaloideae</taxon>
        <taxon>Amygdaleae</taxon>
        <taxon>Prunus</taxon>
    </lineage>
</organism>
<name>A0AAD4UV27_PRUDU</name>
<protein>
    <submittedName>
        <fullName evidence="1">Uncharacterized protein</fullName>
    </submittedName>
</protein>